<dbReference type="SUPFAM" id="SSF56112">
    <property type="entry name" value="Protein kinase-like (PK-like)"/>
    <property type="match status" value="1"/>
</dbReference>
<dbReference type="Proteomes" id="UP001165063">
    <property type="component" value="Unassembled WGS sequence"/>
</dbReference>
<keyword evidence="5" id="KW-1185">Reference proteome</keyword>
<evidence type="ECO:0000256" key="1">
    <source>
        <dbReference type="PROSITE-ProRule" id="PRU10141"/>
    </source>
</evidence>
<dbReference type="GO" id="GO:0030447">
    <property type="term" value="P:filamentous growth"/>
    <property type="evidence" value="ECO:0007669"/>
    <property type="project" value="UniProtKB-ARBA"/>
</dbReference>
<dbReference type="PROSITE" id="PS00107">
    <property type="entry name" value="PROTEIN_KINASE_ATP"/>
    <property type="match status" value="1"/>
</dbReference>
<evidence type="ECO:0000259" key="3">
    <source>
        <dbReference type="PROSITE" id="PS50011"/>
    </source>
</evidence>
<dbReference type="AlphaFoldDB" id="A0A9W6YWY6"/>
<comment type="caution">
    <text evidence="4">The sequence shown here is derived from an EMBL/GenBank/DDBJ whole genome shotgun (WGS) entry which is preliminary data.</text>
</comment>
<dbReference type="GO" id="GO:0005524">
    <property type="term" value="F:ATP binding"/>
    <property type="evidence" value="ECO:0007669"/>
    <property type="project" value="UniProtKB-UniRule"/>
</dbReference>
<dbReference type="PROSITE" id="PS50011">
    <property type="entry name" value="PROTEIN_KINASE_DOM"/>
    <property type="match status" value="1"/>
</dbReference>
<dbReference type="GO" id="GO:0004672">
    <property type="term" value="F:protein kinase activity"/>
    <property type="evidence" value="ECO:0007669"/>
    <property type="project" value="InterPro"/>
</dbReference>
<reference evidence="4" key="1">
    <citation type="submission" date="2023-04" db="EMBL/GenBank/DDBJ databases">
        <title>Ambrosiozyma monospora NBRC 1965.</title>
        <authorList>
            <person name="Ichikawa N."/>
            <person name="Sato H."/>
            <person name="Tonouchi N."/>
        </authorList>
    </citation>
    <scope>NUCLEOTIDE SEQUENCE</scope>
    <source>
        <strain evidence="4">NBRC 1965</strain>
    </source>
</reference>
<name>A0A9W6YWY6_AMBMO</name>
<feature type="region of interest" description="Disordered" evidence="2">
    <location>
        <begin position="1"/>
        <end position="76"/>
    </location>
</feature>
<dbReference type="OrthoDB" id="504170at2759"/>
<keyword evidence="1" id="KW-0067">ATP-binding</keyword>
<evidence type="ECO:0000256" key="2">
    <source>
        <dbReference type="SAM" id="MobiDB-lite"/>
    </source>
</evidence>
<dbReference type="EMBL" id="BSXU01001609">
    <property type="protein sequence ID" value="GMG29274.1"/>
    <property type="molecule type" value="Genomic_DNA"/>
</dbReference>
<protein>
    <submittedName>
        <fullName evidence="4">Unnamed protein product</fullName>
    </submittedName>
</protein>
<proteinExistence type="predicted"/>
<evidence type="ECO:0000313" key="4">
    <source>
        <dbReference type="EMBL" id="GMG29274.1"/>
    </source>
</evidence>
<gene>
    <name evidence="4" type="ORF">Amon01_000369500</name>
</gene>
<feature type="compositionally biased region" description="Low complexity" evidence="2">
    <location>
        <begin position="30"/>
        <end position="51"/>
    </location>
</feature>
<evidence type="ECO:0000313" key="5">
    <source>
        <dbReference type="Proteomes" id="UP001165063"/>
    </source>
</evidence>
<feature type="domain" description="Protein kinase" evidence="3">
    <location>
        <begin position="67"/>
        <end position="107"/>
    </location>
</feature>
<organism evidence="4 5">
    <name type="scientific">Ambrosiozyma monospora</name>
    <name type="common">Yeast</name>
    <name type="synonym">Endomycopsis monosporus</name>
    <dbReference type="NCBI Taxonomy" id="43982"/>
    <lineage>
        <taxon>Eukaryota</taxon>
        <taxon>Fungi</taxon>
        <taxon>Dikarya</taxon>
        <taxon>Ascomycota</taxon>
        <taxon>Saccharomycotina</taxon>
        <taxon>Pichiomycetes</taxon>
        <taxon>Pichiales</taxon>
        <taxon>Pichiaceae</taxon>
        <taxon>Ambrosiozyma</taxon>
    </lineage>
</organism>
<dbReference type="InterPro" id="IPR011009">
    <property type="entry name" value="Kinase-like_dom_sf"/>
</dbReference>
<dbReference type="Gene3D" id="3.30.200.20">
    <property type="entry name" value="Phosphorylase Kinase, domain 1"/>
    <property type="match status" value="1"/>
</dbReference>
<accession>A0A9W6YWY6</accession>
<feature type="binding site" evidence="1">
    <location>
        <position position="96"/>
    </location>
    <ligand>
        <name>ATP</name>
        <dbReference type="ChEBI" id="CHEBI:30616"/>
    </ligand>
</feature>
<keyword evidence="1" id="KW-0547">Nucleotide-binding</keyword>
<dbReference type="InterPro" id="IPR017441">
    <property type="entry name" value="Protein_kinase_ATP_BS"/>
</dbReference>
<dbReference type="InterPro" id="IPR000719">
    <property type="entry name" value="Prot_kinase_dom"/>
</dbReference>
<sequence>MYHPEQQAIVSSSAADDTDNSALGIQPQANNSNSNTQSNHNYSSNSNNNSSGATQRASKNPVKIGPWRLGKTLGKGSTGRVLLAANVNTGKKAAVKVVSKKSEAKRS</sequence>